<sequence length="349" mass="37273">MRPRRRQPAAPQIVRRLRTAAPGGRTVFLVHPGALPADVHRALAAALPEGSGLTVLDLSAVPEYFDAALAGGRADTTLEALAAKLRAEFEALPEGPVHDGRPYVLAGWSFGGVLALEMARQMSEGRRPRRLVLLDSIAPTQAYQQPDEALDPPLLLGWFAMYLGAKRQRRIRVFASRLAGHSAEDGLLQVLDAAVAAGALSPDTPMPGLRKLYDTYVDGLLRNNRLTAPYRPGPAHAPIVLIKAEGSLIPEDPTLGWEELAPHGLELHTAPGDHYTMLARQDSAEMIARLVGVVDNPAVDNPAVDNPAVDNPAVDNRAVGDSRGGDSRADDSVAEFCPPTVPASRDRVG</sequence>
<dbReference type="RefSeq" id="WP_189133346.1">
    <property type="nucleotide sequence ID" value="NZ_BMMS01000018.1"/>
</dbReference>
<reference evidence="3" key="2">
    <citation type="submission" date="2020-09" db="EMBL/GenBank/DDBJ databases">
        <authorList>
            <person name="Sun Q."/>
            <person name="Zhou Y."/>
        </authorList>
    </citation>
    <scope>NUCLEOTIDE SEQUENCE</scope>
    <source>
        <strain evidence="3">CGMCC 4.7201</strain>
    </source>
</reference>
<protein>
    <recommendedName>
        <fullName evidence="2">Thioesterase TesA-like domain-containing protein</fullName>
    </recommendedName>
</protein>
<proteinExistence type="predicted"/>
<dbReference type="SUPFAM" id="SSF53474">
    <property type="entry name" value="alpha/beta-Hydrolases"/>
    <property type="match status" value="1"/>
</dbReference>
<dbReference type="Pfam" id="PF00975">
    <property type="entry name" value="Thioesterase"/>
    <property type="match status" value="1"/>
</dbReference>
<gene>
    <name evidence="3" type="ORF">GCM10012280_42550</name>
</gene>
<feature type="domain" description="Thioesterase TesA-like" evidence="2">
    <location>
        <begin position="27"/>
        <end position="295"/>
    </location>
</feature>
<dbReference type="InterPro" id="IPR020802">
    <property type="entry name" value="TesA-like"/>
</dbReference>
<accession>A0A917ZTS3</accession>
<dbReference type="InterPro" id="IPR029058">
    <property type="entry name" value="AB_hydrolase_fold"/>
</dbReference>
<feature type="compositionally biased region" description="Basic and acidic residues" evidence="1">
    <location>
        <begin position="318"/>
        <end position="331"/>
    </location>
</feature>
<dbReference type="EMBL" id="BMMS01000018">
    <property type="protein sequence ID" value="GGO92418.1"/>
    <property type="molecule type" value="Genomic_DNA"/>
</dbReference>
<reference evidence="3" key="1">
    <citation type="journal article" date="2014" name="Int. J. Syst. Evol. Microbiol.">
        <title>Complete genome sequence of Corynebacterium casei LMG S-19264T (=DSM 44701T), isolated from a smear-ripened cheese.</title>
        <authorList>
            <consortium name="US DOE Joint Genome Institute (JGI-PGF)"/>
            <person name="Walter F."/>
            <person name="Albersmeier A."/>
            <person name="Kalinowski J."/>
            <person name="Ruckert C."/>
        </authorList>
    </citation>
    <scope>NUCLEOTIDE SEQUENCE</scope>
    <source>
        <strain evidence="3">CGMCC 4.7201</strain>
    </source>
</reference>
<evidence type="ECO:0000256" key="1">
    <source>
        <dbReference type="SAM" id="MobiDB-lite"/>
    </source>
</evidence>
<evidence type="ECO:0000259" key="2">
    <source>
        <dbReference type="SMART" id="SM00824"/>
    </source>
</evidence>
<dbReference type="SMART" id="SM00824">
    <property type="entry name" value="PKS_TE"/>
    <property type="match status" value="1"/>
</dbReference>
<keyword evidence="4" id="KW-1185">Reference proteome</keyword>
<dbReference type="Proteomes" id="UP000641932">
    <property type="component" value="Unassembled WGS sequence"/>
</dbReference>
<dbReference type="Gene3D" id="3.40.50.1820">
    <property type="entry name" value="alpha/beta hydrolase"/>
    <property type="match status" value="1"/>
</dbReference>
<dbReference type="InterPro" id="IPR001031">
    <property type="entry name" value="Thioesterase"/>
</dbReference>
<organism evidence="3 4">
    <name type="scientific">Wenjunlia tyrosinilytica</name>
    <dbReference type="NCBI Taxonomy" id="1544741"/>
    <lineage>
        <taxon>Bacteria</taxon>
        <taxon>Bacillati</taxon>
        <taxon>Actinomycetota</taxon>
        <taxon>Actinomycetes</taxon>
        <taxon>Kitasatosporales</taxon>
        <taxon>Streptomycetaceae</taxon>
        <taxon>Wenjunlia</taxon>
    </lineage>
</organism>
<evidence type="ECO:0000313" key="3">
    <source>
        <dbReference type="EMBL" id="GGO92418.1"/>
    </source>
</evidence>
<evidence type="ECO:0000313" key="4">
    <source>
        <dbReference type="Proteomes" id="UP000641932"/>
    </source>
</evidence>
<dbReference type="AlphaFoldDB" id="A0A917ZTS3"/>
<name>A0A917ZTS3_9ACTN</name>
<feature type="region of interest" description="Disordered" evidence="1">
    <location>
        <begin position="301"/>
        <end position="349"/>
    </location>
</feature>
<comment type="caution">
    <text evidence="3">The sequence shown here is derived from an EMBL/GenBank/DDBJ whole genome shotgun (WGS) entry which is preliminary data.</text>
</comment>